<evidence type="ECO:0000256" key="8">
    <source>
        <dbReference type="ARBA" id="ARBA00023034"/>
    </source>
</evidence>
<sequence length="382" mass="43963">MRTTRAYICTMHRIRKLLLILLAITFLTILSHIWYRIPTLQPSGLREPTPISLHPHYPPPTRLLNITNFEFIANPSVCDPKDKILGVILVHSHPSNIDLRQAARDHISKRLLNEIGIRRVFLIGEAIRAQPKYPAVKQEIISKENGEHQDLIQGNFVEHYRNLTYKHIMGLTWTVHYCPQAEFIIKVDDDIAVDIFQIRQLIKYKYRNIRNQMLGLIQVEQSPLRSNASKWMVTEEEFSGKTYPSFLSGWCYIAPKETIQRIVSVAHKFPYFWIDDVLVTGIIAEELGIEREGLNNKYTIHSAHMRCCADEHYYPLRYYCDYFAGPTGGDHMLLASALDQFHNCYRKGCKSRTGQQTIARTCVATPKDMPTGRGVGEVIAIA</sequence>
<keyword evidence="8 11" id="KW-0333">Golgi apparatus</keyword>
<evidence type="ECO:0000256" key="1">
    <source>
        <dbReference type="ARBA" id="ARBA00004323"/>
    </source>
</evidence>
<comment type="subcellular location">
    <subcellularLocation>
        <location evidence="1 11">Golgi apparatus membrane</location>
        <topology evidence="1 11">Single-pass type II membrane protein</topology>
    </subcellularLocation>
</comment>
<accession>A0A6A7G1G8</accession>
<keyword evidence="3 11" id="KW-0328">Glycosyltransferase</keyword>
<dbReference type="FunFam" id="3.90.550.50:FF:000001">
    <property type="entry name" value="Hexosyltransferase"/>
    <property type="match status" value="1"/>
</dbReference>
<evidence type="ECO:0000256" key="2">
    <source>
        <dbReference type="ARBA" id="ARBA00008661"/>
    </source>
</evidence>
<evidence type="ECO:0000256" key="6">
    <source>
        <dbReference type="ARBA" id="ARBA00022968"/>
    </source>
</evidence>
<keyword evidence="4 12" id="KW-0808">Transferase</keyword>
<dbReference type="GO" id="GO:0006493">
    <property type="term" value="P:protein O-linked glycosylation"/>
    <property type="evidence" value="ECO:0007669"/>
    <property type="project" value="TreeGrafter"/>
</dbReference>
<dbReference type="PANTHER" id="PTHR11214:SF235">
    <property type="entry name" value="HEXOSYLTRANSFERASE"/>
    <property type="match status" value="1"/>
</dbReference>
<dbReference type="AlphaFoldDB" id="A0A6A7G1G8"/>
<keyword evidence="5" id="KW-0812">Transmembrane</keyword>
<dbReference type="PANTHER" id="PTHR11214">
    <property type="entry name" value="BETA-1,3-N-ACETYLGLUCOSAMINYLTRANSFERASE"/>
    <property type="match status" value="1"/>
</dbReference>
<proteinExistence type="evidence at transcript level"/>
<protein>
    <recommendedName>
        <fullName evidence="11">Hexosyltransferase</fullName>
        <ecNumber evidence="11">2.4.1.-</ecNumber>
    </recommendedName>
</protein>
<evidence type="ECO:0000256" key="3">
    <source>
        <dbReference type="ARBA" id="ARBA00022676"/>
    </source>
</evidence>
<evidence type="ECO:0000256" key="4">
    <source>
        <dbReference type="ARBA" id="ARBA00022679"/>
    </source>
</evidence>
<comment type="similarity">
    <text evidence="2 11">Belongs to the glycosyltransferase 31 family.</text>
</comment>
<evidence type="ECO:0000256" key="7">
    <source>
        <dbReference type="ARBA" id="ARBA00022989"/>
    </source>
</evidence>
<keyword evidence="6" id="KW-0735">Signal-anchor</keyword>
<name>A0A6A7G1G8_9CRUS</name>
<dbReference type="Pfam" id="PF01762">
    <property type="entry name" value="Galactosyl_T"/>
    <property type="match status" value="1"/>
</dbReference>
<evidence type="ECO:0000256" key="5">
    <source>
        <dbReference type="ARBA" id="ARBA00022692"/>
    </source>
</evidence>
<keyword evidence="9" id="KW-0472">Membrane</keyword>
<dbReference type="EMBL" id="IACT01005565">
    <property type="protein sequence ID" value="LAC24716.1"/>
    <property type="molecule type" value="mRNA"/>
</dbReference>
<dbReference type="Gene3D" id="3.90.550.50">
    <property type="match status" value="1"/>
</dbReference>
<reference evidence="12" key="1">
    <citation type="submission" date="2017-11" db="EMBL/GenBank/DDBJ databases">
        <title>The sensing device of the deep-sea amphipod.</title>
        <authorList>
            <person name="Kobayashi H."/>
            <person name="Nagahama T."/>
            <person name="Arai W."/>
            <person name="Sasagawa Y."/>
            <person name="Umeda M."/>
            <person name="Hayashi T."/>
            <person name="Nikaido I."/>
            <person name="Watanabe H."/>
            <person name="Oguri K."/>
            <person name="Kitazato H."/>
            <person name="Fujioka K."/>
            <person name="Kido Y."/>
            <person name="Takami H."/>
        </authorList>
    </citation>
    <scope>NUCLEOTIDE SEQUENCE</scope>
    <source>
        <tissue evidence="12">Whole body</tissue>
    </source>
</reference>
<keyword evidence="10" id="KW-0325">Glycoprotein</keyword>
<keyword evidence="7" id="KW-1133">Transmembrane helix</keyword>
<dbReference type="GO" id="GO:0000139">
    <property type="term" value="C:Golgi membrane"/>
    <property type="evidence" value="ECO:0007669"/>
    <property type="project" value="UniProtKB-SubCell"/>
</dbReference>
<dbReference type="EC" id="2.4.1.-" evidence="11"/>
<evidence type="ECO:0000256" key="11">
    <source>
        <dbReference type="RuleBase" id="RU363063"/>
    </source>
</evidence>
<evidence type="ECO:0000313" key="12">
    <source>
        <dbReference type="EMBL" id="LAC24716.1"/>
    </source>
</evidence>
<dbReference type="GO" id="GO:0016758">
    <property type="term" value="F:hexosyltransferase activity"/>
    <property type="evidence" value="ECO:0007669"/>
    <property type="project" value="InterPro"/>
</dbReference>
<evidence type="ECO:0000256" key="9">
    <source>
        <dbReference type="ARBA" id="ARBA00023136"/>
    </source>
</evidence>
<dbReference type="InterPro" id="IPR002659">
    <property type="entry name" value="Glyco_trans_31"/>
</dbReference>
<organism evidence="12">
    <name type="scientific">Hirondellea gigas</name>
    <dbReference type="NCBI Taxonomy" id="1518452"/>
    <lineage>
        <taxon>Eukaryota</taxon>
        <taxon>Metazoa</taxon>
        <taxon>Ecdysozoa</taxon>
        <taxon>Arthropoda</taxon>
        <taxon>Crustacea</taxon>
        <taxon>Multicrustacea</taxon>
        <taxon>Malacostraca</taxon>
        <taxon>Eumalacostraca</taxon>
        <taxon>Peracarida</taxon>
        <taxon>Amphipoda</taxon>
        <taxon>Amphilochidea</taxon>
        <taxon>Lysianassida</taxon>
        <taxon>Lysianassidira</taxon>
        <taxon>Lysianassoidea</taxon>
        <taxon>Lysianassidae</taxon>
        <taxon>Hirondellea</taxon>
    </lineage>
</organism>
<evidence type="ECO:0000256" key="10">
    <source>
        <dbReference type="ARBA" id="ARBA00023180"/>
    </source>
</evidence>